<proteinExistence type="predicted"/>
<dbReference type="Proteomes" id="UP000789570">
    <property type="component" value="Unassembled WGS sequence"/>
</dbReference>
<dbReference type="EMBL" id="CAJVPQ010003836">
    <property type="protein sequence ID" value="CAG8638378.1"/>
    <property type="molecule type" value="Genomic_DNA"/>
</dbReference>
<dbReference type="AlphaFoldDB" id="A0A9N9DJT5"/>
<gene>
    <name evidence="1" type="ORF">FCALED_LOCUS10434</name>
</gene>
<organism evidence="1 2">
    <name type="scientific">Funneliformis caledonium</name>
    <dbReference type="NCBI Taxonomy" id="1117310"/>
    <lineage>
        <taxon>Eukaryota</taxon>
        <taxon>Fungi</taxon>
        <taxon>Fungi incertae sedis</taxon>
        <taxon>Mucoromycota</taxon>
        <taxon>Glomeromycotina</taxon>
        <taxon>Glomeromycetes</taxon>
        <taxon>Glomerales</taxon>
        <taxon>Glomeraceae</taxon>
        <taxon>Funneliformis</taxon>
    </lineage>
</organism>
<evidence type="ECO:0000313" key="2">
    <source>
        <dbReference type="Proteomes" id="UP000789570"/>
    </source>
</evidence>
<comment type="caution">
    <text evidence="1">The sequence shown here is derived from an EMBL/GenBank/DDBJ whole genome shotgun (WGS) entry which is preliminary data.</text>
</comment>
<feature type="non-terminal residue" evidence="1">
    <location>
        <position position="74"/>
    </location>
</feature>
<evidence type="ECO:0000313" key="1">
    <source>
        <dbReference type="EMBL" id="CAG8638378.1"/>
    </source>
</evidence>
<accession>A0A9N9DJT5</accession>
<sequence length="74" mass="8181">MSDLCDSVTTVTSLPNDSSIQCESESYQICLSDEKIKCLVQHHSPELIIFFGGGLAFNAEVRELADDVNDICER</sequence>
<reference evidence="1" key="1">
    <citation type="submission" date="2021-06" db="EMBL/GenBank/DDBJ databases">
        <authorList>
            <person name="Kallberg Y."/>
            <person name="Tangrot J."/>
            <person name="Rosling A."/>
        </authorList>
    </citation>
    <scope>NUCLEOTIDE SEQUENCE</scope>
    <source>
        <strain evidence="1">UK204</strain>
    </source>
</reference>
<protein>
    <submittedName>
        <fullName evidence="1">10988_t:CDS:1</fullName>
    </submittedName>
</protein>
<keyword evidence="2" id="KW-1185">Reference proteome</keyword>
<name>A0A9N9DJT5_9GLOM</name>